<dbReference type="PANTHER" id="PTHR31503:SF10">
    <property type="entry name" value="VNX1 PROTEIN"/>
    <property type="match status" value="1"/>
</dbReference>
<keyword evidence="14" id="KW-1185">Reference proteome</keyword>
<feature type="domain" description="Sodium/calcium exchanger membrane region" evidence="11">
    <location>
        <begin position="997"/>
        <end position="1148"/>
    </location>
</feature>
<dbReference type="InterPro" id="IPR004837">
    <property type="entry name" value="NaCa_Exmemb"/>
</dbReference>
<proteinExistence type="inferred from homology"/>
<feature type="transmembrane region" description="Helical" evidence="10">
    <location>
        <begin position="1107"/>
        <end position="1124"/>
    </location>
</feature>
<feature type="domain" description="Sodium/calcium exchanger membrane region" evidence="11">
    <location>
        <begin position="710"/>
        <end position="823"/>
    </location>
</feature>
<feature type="transmembrane region" description="Helical" evidence="10">
    <location>
        <begin position="410"/>
        <end position="435"/>
    </location>
</feature>
<evidence type="ECO:0000256" key="2">
    <source>
        <dbReference type="ARBA" id="ARBA00008170"/>
    </source>
</evidence>
<name>A0A167DYB1_9ASCO</name>
<feature type="transmembrane region" description="Helical" evidence="10">
    <location>
        <begin position="586"/>
        <end position="609"/>
    </location>
</feature>
<protein>
    <submittedName>
        <fullName evidence="13">Vnx1p</fullName>
    </submittedName>
</protein>
<feature type="domain" description="Inner membrane component" evidence="12">
    <location>
        <begin position="407"/>
        <end position="459"/>
    </location>
</feature>
<feature type="transmembrane region" description="Helical" evidence="10">
    <location>
        <begin position="675"/>
        <end position="695"/>
    </location>
</feature>
<feature type="compositionally biased region" description="Polar residues" evidence="9">
    <location>
        <begin position="54"/>
        <end position="65"/>
    </location>
</feature>
<dbReference type="InterPro" id="IPR004713">
    <property type="entry name" value="CaH_exchang"/>
</dbReference>
<dbReference type="FunFam" id="1.20.1420.30:FF:000014">
    <property type="entry name" value="Cation/H+ exchanger protein 2"/>
    <property type="match status" value="1"/>
</dbReference>
<feature type="transmembrane region" description="Helical" evidence="10">
    <location>
        <begin position="772"/>
        <end position="794"/>
    </location>
</feature>
<dbReference type="OrthoDB" id="16982at2759"/>
<comment type="subcellular location">
    <subcellularLocation>
        <location evidence="1">Endomembrane system</location>
        <topology evidence="1">Multi-pass membrane protein</topology>
    </subcellularLocation>
</comment>
<feature type="transmembrane region" description="Helical" evidence="10">
    <location>
        <begin position="1068"/>
        <end position="1086"/>
    </location>
</feature>
<evidence type="ECO:0000256" key="9">
    <source>
        <dbReference type="SAM" id="MobiDB-lite"/>
    </source>
</evidence>
<dbReference type="Pfam" id="PF01699">
    <property type="entry name" value="Na_Ca_ex"/>
    <property type="match status" value="2"/>
</dbReference>
<evidence type="ECO:0000259" key="12">
    <source>
        <dbReference type="Pfam" id="PF03733"/>
    </source>
</evidence>
<evidence type="ECO:0000259" key="11">
    <source>
        <dbReference type="Pfam" id="PF01699"/>
    </source>
</evidence>
<feature type="compositionally biased region" description="Low complexity" evidence="9">
    <location>
        <begin position="208"/>
        <end position="217"/>
    </location>
</feature>
<keyword evidence="6 10" id="KW-1133">Transmembrane helix</keyword>
<feature type="region of interest" description="Disordered" evidence="9">
    <location>
        <begin position="538"/>
        <end position="562"/>
    </location>
</feature>
<feature type="region of interest" description="Disordered" evidence="9">
    <location>
        <begin position="270"/>
        <end position="359"/>
    </location>
</feature>
<evidence type="ECO:0000256" key="6">
    <source>
        <dbReference type="ARBA" id="ARBA00022989"/>
    </source>
</evidence>
<dbReference type="Proteomes" id="UP000189580">
    <property type="component" value="Chromosome a"/>
</dbReference>
<evidence type="ECO:0000256" key="3">
    <source>
        <dbReference type="ARBA" id="ARBA00022448"/>
    </source>
</evidence>
<feature type="compositionally biased region" description="Polar residues" evidence="9">
    <location>
        <begin position="18"/>
        <end position="28"/>
    </location>
</feature>
<feature type="transmembrane region" description="Helical" evidence="10">
    <location>
        <begin position="870"/>
        <end position="892"/>
    </location>
</feature>
<accession>A0A167DYB1</accession>
<gene>
    <name evidence="13" type="primary">VNX1</name>
    <name evidence="13" type="ORF">AWJ20_1729</name>
</gene>
<feature type="region of interest" description="Disordered" evidence="9">
    <location>
        <begin position="169"/>
        <end position="230"/>
    </location>
</feature>
<feature type="compositionally biased region" description="Low complexity" evidence="9">
    <location>
        <begin position="178"/>
        <end position="189"/>
    </location>
</feature>
<comment type="similarity">
    <text evidence="2">Belongs to the Ca(2+):cation antiporter (CaCA) (TC 2.A.19) family.</text>
</comment>
<evidence type="ECO:0000256" key="5">
    <source>
        <dbReference type="ARBA" id="ARBA00022692"/>
    </source>
</evidence>
<evidence type="ECO:0000313" key="14">
    <source>
        <dbReference type="Proteomes" id="UP000189580"/>
    </source>
</evidence>
<dbReference type="AlphaFoldDB" id="A0A167DYB1"/>
<dbReference type="GO" id="GO:0006874">
    <property type="term" value="P:intracellular calcium ion homeostasis"/>
    <property type="evidence" value="ECO:0007669"/>
    <property type="project" value="TreeGrafter"/>
</dbReference>
<keyword evidence="3" id="KW-0813">Transport</keyword>
<feature type="transmembrane region" description="Helical" evidence="10">
    <location>
        <begin position="738"/>
        <end position="760"/>
    </location>
</feature>
<dbReference type="RefSeq" id="XP_018735915.1">
    <property type="nucleotide sequence ID" value="XM_018878631.1"/>
</dbReference>
<feature type="region of interest" description="Disordered" evidence="9">
    <location>
        <begin position="1"/>
        <end position="152"/>
    </location>
</feature>
<dbReference type="GO" id="GO:0012505">
    <property type="term" value="C:endomembrane system"/>
    <property type="evidence" value="ECO:0007669"/>
    <property type="project" value="UniProtKB-SubCell"/>
</dbReference>
<feature type="compositionally biased region" description="Basic and acidic residues" evidence="9">
    <location>
        <begin position="280"/>
        <end position="326"/>
    </location>
</feature>
<dbReference type="GO" id="GO:0015369">
    <property type="term" value="F:calcium:proton antiporter activity"/>
    <property type="evidence" value="ECO:0007669"/>
    <property type="project" value="TreeGrafter"/>
</dbReference>
<evidence type="ECO:0000256" key="4">
    <source>
        <dbReference type="ARBA" id="ARBA00022553"/>
    </source>
</evidence>
<evidence type="ECO:0000256" key="10">
    <source>
        <dbReference type="SAM" id="Phobius"/>
    </source>
</evidence>
<keyword evidence="7" id="KW-0406">Ion transport</keyword>
<keyword evidence="8 10" id="KW-0472">Membrane</keyword>
<feature type="compositionally biased region" description="Acidic residues" evidence="9">
    <location>
        <begin position="327"/>
        <end position="345"/>
    </location>
</feature>
<feature type="compositionally biased region" description="Low complexity" evidence="9">
    <location>
        <begin position="76"/>
        <end position="96"/>
    </location>
</feature>
<feature type="transmembrane region" description="Helical" evidence="10">
    <location>
        <begin position="442"/>
        <end position="462"/>
    </location>
</feature>
<keyword evidence="5 10" id="KW-0812">Transmembrane</keyword>
<dbReference type="EMBL" id="CP014501">
    <property type="protein sequence ID" value="ANB13438.1"/>
    <property type="molecule type" value="Genomic_DNA"/>
</dbReference>
<feature type="transmembrane region" description="Helical" evidence="10">
    <location>
        <begin position="998"/>
        <end position="1015"/>
    </location>
</feature>
<feature type="compositionally biased region" description="Basic residues" evidence="9">
    <location>
        <begin position="270"/>
        <end position="279"/>
    </location>
</feature>
<dbReference type="GeneID" id="30033563"/>
<organism evidence="13 14">
    <name type="scientific">Sugiyamaella lignohabitans</name>
    <dbReference type="NCBI Taxonomy" id="796027"/>
    <lineage>
        <taxon>Eukaryota</taxon>
        <taxon>Fungi</taxon>
        <taxon>Dikarya</taxon>
        <taxon>Ascomycota</taxon>
        <taxon>Saccharomycotina</taxon>
        <taxon>Dipodascomycetes</taxon>
        <taxon>Dipodascales</taxon>
        <taxon>Trichomonascaceae</taxon>
        <taxon>Sugiyamaella</taxon>
    </lineage>
</organism>
<dbReference type="GO" id="GO:0005774">
    <property type="term" value="C:vacuolar membrane"/>
    <property type="evidence" value="ECO:0007669"/>
    <property type="project" value="UniProtKB-ARBA"/>
</dbReference>
<evidence type="ECO:0000313" key="13">
    <source>
        <dbReference type="EMBL" id="ANB13438.1"/>
    </source>
</evidence>
<dbReference type="PANTHER" id="PTHR31503">
    <property type="entry name" value="VACUOLAR CALCIUM ION TRANSPORTER"/>
    <property type="match status" value="1"/>
</dbReference>
<dbReference type="InterPro" id="IPR005185">
    <property type="entry name" value="YccF"/>
</dbReference>
<feature type="transmembrane region" description="Helical" evidence="10">
    <location>
        <begin position="707"/>
        <end position="726"/>
    </location>
</feature>
<dbReference type="Pfam" id="PF03733">
    <property type="entry name" value="YccF"/>
    <property type="match status" value="1"/>
</dbReference>
<dbReference type="InterPro" id="IPR044880">
    <property type="entry name" value="NCX_ion-bd_dom_sf"/>
</dbReference>
<keyword evidence="4" id="KW-0597">Phosphoprotein</keyword>
<dbReference type="KEGG" id="slb:AWJ20_1729"/>
<feature type="transmembrane region" description="Helical" evidence="10">
    <location>
        <begin position="1130"/>
        <end position="1149"/>
    </location>
</feature>
<evidence type="ECO:0000256" key="8">
    <source>
        <dbReference type="ARBA" id="ARBA00023136"/>
    </source>
</evidence>
<evidence type="ECO:0000256" key="1">
    <source>
        <dbReference type="ARBA" id="ARBA00004127"/>
    </source>
</evidence>
<reference evidence="13 14" key="1">
    <citation type="submission" date="2016-02" db="EMBL/GenBank/DDBJ databases">
        <title>Complete genome sequence and transcriptome regulation of the pentose utilising yeast Sugiyamaella lignohabitans.</title>
        <authorList>
            <person name="Bellasio M."/>
            <person name="Peymann A."/>
            <person name="Valli M."/>
            <person name="Sipitzky M."/>
            <person name="Graf A."/>
            <person name="Sauer M."/>
            <person name="Marx H."/>
            <person name="Mattanovich D."/>
        </authorList>
    </citation>
    <scope>NUCLEOTIDE SEQUENCE [LARGE SCALE GENOMIC DNA]</scope>
    <source>
        <strain evidence="13 14">CBS 10342</strain>
    </source>
</reference>
<sequence>MSDSRTIGGSGPTGTGSDNRASVSSDVPDNNPDKGLPPVAPTPLIGNHGHNPMGSISGTTKTGSPRSKIYNPHPRSGSVNPVSDSSSQHPSRPQSPAIRPQPRWRGSSGPNSSGGALSLRKYKYSTEDDEDEVEADLEREYYEGYSDGLKEKIRRSTIKADREQLLQQLKDHREQKDQLQPSLQLPSLSIGPSYESQQQAPRRTDSPSITSAASTTALLGTPRLEATDEGILRHRKSELIADLLADDDGGNTVEAAKELLGDDPHRHYQTHQRLHSIHHHHDDHSVRSSSEHGGPRSRDAPSVKLDKRFVPEDDDRGYNEHGHEEGENNGDDEDGENDDDDDDDGASIASNETFTLRERQDAINTTHPFGIRIWKPAVYKKVRSVQRIAEGDLHSTPGKDVQWTVWMGNILWTVLFGTILFITCGLGSVLCLIFFWSESAQLYGVALFKLGTYFWFPFGHYVELAQDENYLDEDEGEGLSIADYQRWQAGDVEYGRLFFGPASSSRDNNTGSNGDAGSNVNSPSANINIQSNTGAGSDGILADPSTPAPETHDESIPLLRSPGSGEFRRKRRLFGRGEWNLGRVLFYLWFYVVVCPILYTISLVCWLGVFSIPMARVATILIPHLRRHPLALSFKPASSFFSEEHGPDRTSSIILCTYRAWGWNYYKYTIDGTNVIIINLMLPVLFVIFDYFVLYETLHIDNFITNPATVFSLSLASIVPLAYFIGQAVASISAQSSMGMGAAINAFFSTVVEVFLYTVALSQGKGDLVEGSIVGSILAGVLLLPGTSMCAGAIRRKTQRYNPRSAGVSSTMLVFAVIGAFAPTVFYQIYGSYELRCVPCPIEAGALAPSCRKCRFEQLPLVENEFFLNVIQPFSVTCAFLLFVSYVIGLWFTLRTHAAMIWATPTVSEQPMFQHLQNIIPSATTQQVVPAGLLTGTQPFVPPTTPVNPSQQGSVRRQSTKHVAMAVPPVAHVKEDMAPESEGGGHDAPNWGRLKSSVILLGATVLYAIIAEILVDTVDVVLKNFAISEKFLGITIFALVPNTTEFLNAISFAIHGNIALSMEIGSAYALQVCLLQIPALVFYSIYSAKGLVGPIHEFAFTLVFPRWDLWVVIFCVFLFSYIYAEGKSNYFKGSILILAYLVVMAGFFFSDVEIANGILGNYGTFVLPELNYIPPPALSIQN</sequence>
<dbReference type="Gene3D" id="1.20.1420.30">
    <property type="entry name" value="NCX, central ion-binding region"/>
    <property type="match status" value="2"/>
</dbReference>
<evidence type="ECO:0000256" key="7">
    <source>
        <dbReference type="ARBA" id="ARBA00023065"/>
    </source>
</evidence>
<feature type="transmembrane region" description="Helical" evidence="10">
    <location>
        <begin position="806"/>
        <end position="829"/>
    </location>
</feature>